<evidence type="ECO:0000313" key="5">
    <source>
        <dbReference type="EMBL" id="ONK80123.1"/>
    </source>
</evidence>
<dbReference type="OMA" id="CTDNHCS"/>
<feature type="domain" description="PPM-type phosphatase" evidence="4">
    <location>
        <begin position="1"/>
        <end position="75"/>
    </location>
</feature>
<evidence type="ECO:0000313" key="6">
    <source>
        <dbReference type="Proteomes" id="UP000243459"/>
    </source>
</evidence>
<proteinExistence type="predicted"/>
<comment type="catalytic activity">
    <reaction evidence="2">
        <text>O-phospho-L-seryl-[protein] + H2O = L-seryl-[protein] + phosphate</text>
        <dbReference type="Rhea" id="RHEA:20629"/>
        <dbReference type="Rhea" id="RHEA-COMP:9863"/>
        <dbReference type="Rhea" id="RHEA-COMP:11604"/>
        <dbReference type="ChEBI" id="CHEBI:15377"/>
        <dbReference type="ChEBI" id="CHEBI:29999"/>
        <dbReference type="ChEBI" id="CHEBI:43474"/>
        <dbReference type="ChEBI" id="CHEBI:83421"/>
        <dbReference type="EC" id="3.1.3.16"/>
    </reaction>
</comment>
<comment type="catalytic activity">
    <reaction evidence="3">
        <text>O-phospho-L-threonyl-[protein] + H2O = L-threonyl-[protein] + phosphate</text>
        <dbReference type="Rhea" id="RHEA:47004"/>
        <dbReference type="Rhea" id="RHEA-COMP:11060"/>
        <dbReference type="Rhea" id="RHEA-COMP:11605"/>
        <dbReference type="ChEBI" id="CHEBI:15377"/>
        <dbReference type="ChEBI" id="CHEBI:30013"/>
        <dbReference type="ChEBI" id="CHEBI:43474"/>
        <dbReference type="ChEBI" id="CHEBI:61977"/>
        <dbReference type="EC" id="3.1.3.16"/>
    </reaction>
</comment>
<name>A0A5P1FQX0_ASPOF</name>
<evidence type="ECO:0000256" key="2">
    <source>
        <dbReference type="ARBA" id="ARBA00047761"/>
    </source>
</evidence>
<protein>
    <recommendedName>
        <fullName evidence="1">protein-serine/threonine phosphatase</fullName>
        <ecNumber evidence="1">3.1.3.16</ecNumber>
    </recommendedName>
</protein>
<gene>
    <name evidence="5" type="ORF">A4U43_C01F14120</name>
</gene>
<dbReference type="PROSITE" id="PS51746">
    <property type="entry name" value="PPM_2"/>
    <property type="match status" value="1"/>
</dbReference>
<dbReference type="Gene3D" id="3.60.40.10">
    <property type="entry name" value="PPM-type phosphatase domain"/>
    <property type="match status" value="1"/>
</dbReference>
<evidence type="ECO:0000256" key="3">
    <source>
        <dbReference type="ARBA" id="ARBA00048336"/>
    </source>
</evidence>
<dbReference type="GO" id="GO:0004722">
    <property type="term" value="F:protein serine/threonine phosphatase activity"/>
    <property type="evidence" value="ECO:0007669"/>
    <property type="project" value="UniProtKB-EC"/>
</dbReference>
<evidence type="ECO:0000259" key="4">
    <source>
        <dbReference type="PROSITE" id="PS51746"/>
    </source>
</evidence>
<dbReference type="AlphaFoldDB" id="A0A5P1FQX0"/>
<reference evidence="6" key="1">
    <citation type="journal article" date="2017" name="Nat. Commun.">
        <title>The asparagus genome sheds light on the origin and evolution of a young Y chromosome.</title>
        <authorList>
            <person name="Harkess A."/>
            <person name="Zhou J."/>
            <person name="Xu C."/>
            <person name="Bowers J.E."/>
            <person name="Van der Hulst R."/>
            <person name="Ayyampalayam S."/>
            <person name="Mercati F."/>
            <person name="Riccardi P."/>
            <person name="McKain M.R."/>
            <person name="Kakrana A."/>
            <person name="Tang H."/>
            <person name="Ray J."/>
            <person name="Groenendijk J."/>
            <person name="Arikit S."/>
            <person name="Mathioni S.M."/>
            <person name="Nakano M."/>
            <person name="Shan H."/>
            <person name="Telgmann-Rauber A."/>
            <person name="Kanno A."/>
            <person name="Yue Z."/>
            <person name="Chen H."/>
            <person name="Li W."/>
            <person name="Chen Y."/>
            <person name="Xu X."/>
            <person name="Zhang Y."/>
            <person name="Luo S."/>
            <person name="Chen H."/>
            <person name="Gao J."/>
            <person name="Mao Z."/>
            <person name="Pires J.C."/>
            <person name="Luo M."/>
            <person name="Kudrna D."/>
            <person name="Wing R.A."/>
            <person name="Meyers B.C."/>
            <person name="Yi K."/>
            <person name="Kong H."/>
            <person name="Lavrijsen P."/>
            <person name="Sunseri F."/>
            <person name="Falavigna A."/>
            <person name="Ye Y."/>
            <person name="Leebens-Mack J.H."/>
            <person name="Chen G."/>
        </authorList>
    </citation>
    <scope>NUCLEOTIDE SEQUENCE [LARGE SCALE GENOMIC DNA]</scope>
    <source>
        <strain evidence="6">cv. DH0086</strain>
    </source>
</reference>
<organism evidence="5 6">
    <name type="scientific">Asparagus officinalis</name>
    <name type="common">Garden asparagus</name>
    <dbReference type="NCBI Taxonomy" id="4686"/>
    <lineage>
        <taxon>Eukaryota</taxon>
        <taxon>Viridiplantae</taxon>
        <taxon>Streptophyta</taxon>
        <taxon>Embryophyta</taxon>
        <taxon>Tracheophyta</taxon>
        <taxon>Spermatophyta</taxon>
        <taxon>Magnoliopsida</taxon>
        <taxon>Liliopsida</taxon>
        <taxon>Asparagales</taxon>
        <taxon>Asparagaceae</taxon>
        <taxon>Asparagoideae</taxon>
        <taxon>Asparagus</taxon>
    </lineage>
</organism>
<dbReference type="EMBL" id="CM007381">
    <property type="protein sequence ID" value="ONK80123.1"/>
    <property type="molecule type" value="Genomic_DNA"/>
</dbReference>
<dbReference type="SUPFAM" id="SSF81606">
    <property type="entry name" value="PP2C-like"/>
    <property type="match status" value="1"/>
</dbReference>
<keyword evidence="6" id="KW-1185">Reference proteome</keyword>
<dbReference type="InterPro" id="IPR036457">
    <property type="entry name" value="PPM-type-like_dom_sf"/>
</dbReference>
<dbReference type="InterPro" id="IPR001932">
    <property type="entry name" value="PPM-type_phosphatase-like_dom"/>
</dbReference>
<dbReference type="Gramene" id="ONK80123">
    <property type="protein sequence ID" value="ONK80123"/>
    <property type="gene ID" value="A4U43_C01F14120"/>
</dbReference>
<evidence type="ECO:0000256" key="1">
    <source>
        <dbReference type="ARBA" id="ARBA00013081"/>
    </source>
</evidence>
<accession>A0A5P1FQX0</accession>
<dbReference type="EC" id="3.1.3.16" evidence="1"/>
<sequence length="88" mass="9892">MLPIKPEFEFLILACDGLWDKEGEFQVSNKEAIDIARPFCTDNHCSSPLSACKKLADLSVNRGSADDISVMIIQLKRFVLRSFEGRLC</sequence>
<dbReference type="Proteomes" id="UP000243459">
    <property type="component" value="Chromosome 1"/>
</dbReference>
<dbReference type="Pfam" id="PF00481">
    <property type="entry name" value="PP2C"/>
    <property type="match status" value="1"/>
</dbReference>